<evidence type="ECO:0000313" key="2">
    <source>
        <dbReference type="Proteomes" id="UP000289738"/>
    </source>
</evidence>
<dbReference type="InterPro" id="IPR036396">
    <property type="entry name" value="Cyt_P450_sf"/>
</dbReference>
<name>A0A445E9Q3_ARAHY</name>
<dbReference type="GO" id="GO:0020037">
    <property type="term" value="F:heme binding"/>
    <property type="evidence" value="ECO:0007669"/>
    <property type="project" value="InterPro"/>
</dbReference>
<sequence length="79" mass="9409">MGISYSYLKISRKISVFPLTTLRVMKKVHEEVRNLEHHYLCQKKLTNEKCTIYGYEIPAKTIVYINAWAIIHRDSETFF</sequence>
<protein>
    <submittedName>
        <fullName evidence="1">Uncharacterized protein</fullName>
    </submittedName>
</protein>
<dbReference type="GO" id="GO:0005506">
    <property type="term" value="F:iron ion binding"/>
    <property type="evidence" value="ECO:0007669"/>
    <property type="project" value="InterPro"/>
</dbReference>
<dbReference type="Proteomes" id="UP000289738">
    <property type="component" value="Chromosome A02"/>
</dbReference>
<organism evidence="1 2">
    <name type="scientific">Arachis hypogaea</name>
    <name type="common">Peanut</name>
    <dbReference type="NCBI Taxonomy" id="3818"/>
    <lineage>
        <taxon>Eukaryota</taxon>
        <taxon>Viridiplantae</taxon>
        <taxon>Streptophyta</taxon>
        <taxon>Embryophyta</taxon>
        <taxon>Tracheophyta</taxon>
        <taxon>Spermatophyta</taxon>
        <taxon>Magnoliopsida</taxon>
        <taxon>eudicotyledons</taxon>
        <taxon>Gunneridae</taxon>
        <taxon>Pentapetalae</taxon>
        <taxon>rosids</taxon>
        <taxon>fabids</taxon>
        <taxon>Fabales</taxon>
        <taxon>Fabaceae</taxon>
        <taxon>Papilionoideae</taxon>
        <taxon>50 kb inversion clade</taxon>
        <taxon>dalbergioids sensu lato</taxon>
        <taxon>Dalbergieae</taxon>
        <taxon>Pterocarpus clade</taxon>
        <taxon>Arachis</taxon>
    </lineage>
</organism>
<dbReference type="GO" id="GO:0016705">
    <property type="term" value="F:oxidoreductase activity, acting on paired donors, with incorporation or reduction of molecular oxygen"/>
    <property type="evidence" value="ECO:0007669"/>
    <property type="project" value="InterPro"/>
</dbReference>
<dbReference type="AlphaFoldDB" id="A0A445E9Q3"/>
<dbReference type="GO" id="GO:0004497">
    <property type="term" value="F:monooxygenase activity"/>
    <property type="evidence" value="ECO:0007669"/>
    <property type="project" value="InterPro"/>
</dbReference>
<dbReference type="SUPFAM" id="SSF48264">
    <property type="entry name" value="Cytochrome P450"/>
    <property type="match status" value="1"/>
</dbReference>
<evidence type="ECO:0000313" key="1">
    <source>
        <dbReference type="EMBL" id="RYR72202.1"/>
    </source>
</evidence>
<proteinExistence type="predicted"/>
<gene>
    <name evidence="1" type="ORF">Ahy_A02g006410</name>
</gene>
<comment type="caution">
    <text evidence="1">The sequence shown here is derived from an EMBL/GenBank/DDBJ whole genome shotgun (WGS) entry which is preliminary data.</text>
</comment>
<accession>A0A445E9Q3</accession>
<reference evidence="1 2" key="1">
    <citation type="submission" date="2019-01" db="EMBL/GenBank/DDBJ databases">
        <title>Sequencing of cultivated peanut Arachis hypogaea provides insights into genome evolution and oil improvement.</title>
        <authorList>
            <person name="Chen X."/>
        </authorList>
    </citation>
    <scope>NUCLEOTIDE SEQUENCE [LARGE SCALE GENOMIC DNA]</scope>
    <source>
        <strain evidence="2">cv. Fuhuasheng</strain>
        <tissue evidence="1">Leaves</tissue>
    </source>
</reference>
<keyword evidence="2" id="KW-1185">Reference proteome</keyword>
<dbReference type="EMBL" id="SDMP01000002">
    <property type="protein sequence ID" value="RYR72202.1"/>
    <property type="molecule type" value="Genomic_DNA"/>
</dbReference>